<dbReference type="PROSITE" id="PS00101">
    <property type="entry name" value="HEXAPEP_TRANSFERASES"/>
    <property type="match status" value="1"/>
</dbReference>
<gene>
    <name evidence="4" type="ORF">FZ934_17405</name>
</gene>
<dbReference type="KEGG" id="rgr:FZ934_17405"/>
<dbReference type="Pfam" id="PF14602">
    <property type="entry name" value="Hexapep_2"/>
    <property type="match status" value="1"/>
</dbReference>
<keyword evidence="5" id="KW-1185">Reference proteome</keyword>
<evidence type="ECO:0000313" key="5">
    <source>
        <dbReference type="Proteomes" id="UP000326881"/>
    </source>
</evidence>
<dbReference type="Pfam" id="PF00132">
    <property type="entry name" value="Hexapep"/>
    <property type="match status" value="1"/>
</dbReference>
<organism evidence="4 5">
    <name type="scientific">Rhizobium grahamii</name>
    <dbReference type="NCBI Taxonomy" id="1120045"/>
    <lineage>
        <taxon>Bacteria</taxon>
        <taxon>Pseudomonadati</taxon>
        <taxon>Pseudomonadota</taxon>
        <taxon>Alphaproteobacteria</taxon>
        <taxon>Hyphomicrobiales</taxon>
        <taxon>Rhizobiaceae</taxon>
        <taxon>Rhizobium/Agrobacterium group</taxon>
        <taxon>Rhizobium</taxon>
    </lineage>
</organism>
<keyword evidence="1 4" id="KW-0808">Transferase</keyword>
<dbReference type="SUPFAM" id="SSF51161">
    <property type="entry name" value="Trimeric LpxA-like enzymes"/>
    <property type="match status" value="2"/>
</dbReference>
<dbReference type="Gene3D" id="2.160.10.10">
    <property type="entry name" value="Hexapeptide repeat proteins"/>
    <property type="match status" value="1"/>
</dbReference>
<evidence type="ECO:0000313" key="4">
    <source>
        <dbReference type="EMBL" id="QFY62016.1"/>
    </source>
</evidence>
<reference evidence="4 5" key="1">
    <citation type="submission" date="2019-08" db="EMBL/GenBank/DDBJ databases">
        <title>Prosopis cineraria nodule microbiome.</title>
        <authorList>
            <person name="Ali R."/>
            <person name="Chaluvadi S.R."/>
            <person name="Wang X."/>
        </authorList>
    </citation>
    <scope>NUCLEOTIDE SEQUENCE [LARGE SCALE GENOMIC DNA]</scope>
    <source>
        <strain evidence="4 5">BG7</strain>
    </source>
</reference>
<dbReference type="EMBL" id="CP043498">
    <property type="protein sequence ID" value="QFY62016.1"/>
    <property type="molecule type" value="Genomic_DNA"/>
</dbReference>
<sequence>MRRLAIKILNFLFELRYRGDNVTVGSNSKVDYWRLNGRGGKIAIGNDCLIHCRVDFDAPGGKLTIGDRCFIGASQLVCHSGISIGDDVIMSWGITVVDHNSHAVEWEARKDDVRLWSRCEKDWSSVKIAPVTIGDKVWIGFGASILKGVTIGEGAVIGAQSVVTRDVPAYAVVAGNPAVIVRQLGETP</sequence>
<keyword evidence="2" id="KW-0677">Repeat</keyword>
<dbReference type="InterPro" id="IPR051159">
    <property type="entry name" value="Hexapeptide_acetyltransf"/>
</dbReference>
<dbReference type="InterPro" id="IPR001451">
    <property type="entry name" value="Hexapep"/>
</dbReference>
<evidence type="ECO:0000256" key="2">
    <source>
        <dbReference type="ARBA" id="ARBA00022737"/>
    </source>
</evidence>
<dbReference type="InterPro" id="IPR011004">
    <property type="entry name" value="Trimer_LpxA-like_sf"/>
</dbReference>
<keyword evidence="3 4" id="KW-0012">Acyltransferase</keyword>
<dbReference type="Proteomes" id="UP000326881">
    <property type="component" value="Chromosome"/>
</dbReference>
<dbReference type="OrthoDB" id="9815592at2"/>
<proteinExistence type="predicted"/>
<evidence type="ECO:0000256" key="3">
    <source>
        <dbReference type="ARBA" id="ARBA00023315"/>
    </source>
</evidence>
<dbReference type="GO" id="GO:0016746">
    <property type="term" value="F:acyltransferase activity"/>
    <property type="evidence" value="ECO:0007669"/>
    <property type="project" value="UniProtKB-KW"/>
</dbReference>
<dbReference type="PANTHER" id="PTHR23416">
    <property type="entry name" value="SIALIC ACID SYNTHASE-RELATED"/>
    <property type="match status" value="1"/>
</dbReference>
<dbReference type="AlphaFoldDB" id="A0A5Q0C7T7"/>
<accession>A0A5Q0C7T7</accession>
<protein>
    <submittedName>
        <fullName evidence="4">Acyltransferase</fullName>
    </submittedName>
</protein>
<evidence type="ECO:0000256" key="1">
    <source>
        <dbReference type="ARBA" id="ARBA00022679"/>
    </source>
</evidence>
<name>A0A5Q0C7T7_9HYPH</name>
<dbReference type="CDD" id="cd04647">
    <property type="entry name" value="LbH_MAT_like"/>
    <property type="match status" value="1"/>
</dbReference>
<dbReference type="InterPro" id="IPR018357">
    <property type="entry name" value="Hexapep_transf_CS"/>
</dbReference>
<dbReference type="RefSeq" id="WP_153272071.1">
    <property type="nucleotide sequence ID" value="NZ_CP043498.1"/>
</dbReference>